<organism evidence="1 2">
    <name type="scientific">Acyrthosiphon pisum</name>
    <name type="common">Pea aphid</name>
    <dbReference type="NCBI Taxonomy" id="7029"/>
    <lineage>
        <taxon>Eukaryota</taxon>
        <taxon>Metazoa</taxon>
        <taxon>Ecdysozoa</taxon>
        <taxon>Arthropoda</taxon>
        <taxon>Hexapoda</taxon>
        <taxon>Insecta</taxon>
        <taxon>Pterygota</taxon>
        <taxon>Neoptera</taxon>
        <taxon>Paraneoptera</taxon>
        <taxon>Hemiptera</taxon>
        <taxon>Sternorrhyncha</taxon>
        <taxon>Aphidomorpha</taxon>
        <taxon>Aphidoidea</taxon>
        <taxon>Aphididae</taxon>
        <taxon>Macrosiphini</taxon>
        <taxon>Acyrthosiphon</taxon>
    </lineage>
</organism>
<dbReference type="GeneID" id="107884107"/>
<dbReference type="OrthoDB" id="10313651at2759"/>
<reference evidence="2" key="1">
    <citation type="submission" date="2010-06" db="EMBL/GenBank/DDBJ databases">
        <authorList>
            <person name="Jiang H."/>
            <person name="Abraham K."/>
            <person name="Ali S."/>
            <person name="Alsbrooks S.L."/>
            <person name="Anim B.N."/>
            <person name="Anosike U.S."/>
            <person name="Attaway T."/>
            <person name="Bandaranaike D.P."/>
            <person name="Battles P.K."/>
            <person name="Bell S.N."/>
            <person name="Bell A.V."/>
            <person name="Beltran B."/>
            <person name="Bickham C."/>
            <person name="Bustamante Y."/>
            <person name="Caleb T."/>
            <person name="Canada A."/>
            <person name="Cardenas V."/>
            <person name="Carter K."/>
            <person name="Chacko J."/>
            <person name="Chandrabose M.N."/>
            <person name="Chavez D."/>
            <person name="Chavez A."/>
            <person name="Chen L."/>
            <person name="Chu H.-S."/>
            <person name="Claassen K.J."/>
            <person name="Cockrell R."/>
            <person name="Collins M."/>
            <person name="Cooper J.A."/>
            <person name="Cree A."/>
            <person name="Curry S.M."/>
            <person name="Da Y."/>
            <person name="Dao M.D."/>
            <person name="Das B."/>
            <person name="Davila M.-L."/>
            <person name="Davy-Carroll L."/>
            <person name="Denson S."/>
            <person name="Dinh H."/>
            <person name="Ebong V.E."/>
            <person name="Edwards J.R."/>
            <person name="Egan A."/>
            <person name="El-Daye J."/>
            <person name="Escobedo L."/>
            <person name="Fernandez S."/>
            <person name="Fernando P.R."/>
            <person name="Flagg N."/>
            <person name="Forbes L.D."/>
            <person name="Fowler R.G."/>
            <person name="Fu Q."/>
            <person name="Gabisi R.A."/>
            <person name="Ganer J."/>
            <person name="Garbino Pronczuk A."/>
            <person name="Garcia R.M."/>
            <person name="Garner T."/>
            <person name="Garrett T.E."/>
            <person name="Gonzalez D.A."/>
            <person name="Hamid H."/>
            <person name="Hawkins E.S."/>
            <person name="Hirani K."/>
            <person name="Hogues M.E."/>
            <person name="Hollins B."/>
            <person name="Hsiao C.-H."/>
            <person name="Jabil R."/>
            <person name="James M.L."/>
            <person name="Jhangiani S.N."/>
            <person name="Johnson B."/>
            <person name="Johnson Q."/>
            <person name="Joshi V."/>
            <person name="Kalu J.B."/>
            <person name="Kam C."/>
            <person name="Kashfia A."/>
            <person name="Keebler J."/>
            <person name="Kisamo H."/>
            <person name="Kovar C.L."/>
            <person name="Lago L.A."/>
            <person name="Lai C.-Y."/>
            <person name="Laidlaw J."/>
            <person name="Lara F."/>
            <person name="Le T.-K."/>
            <person name="Lee S.L."/>
            <person name="Legall F.H."/>
            <person name="Lemon S.J."/>
            <person name="Lewis L.R."/>
            <person name="Li B."/>
            <person name="Liu Y."/>
            <person name="Liu Y.-S."/>
            <person name="Lopez J."/>
            <person name="Lozado R.J."/>
            <person name="Lu J."/>
            <person name="Madu R.C."/>
            <person name="Maheshwari M."/>
            <person name="Maheshwari R."/>
            <person name="Malloy K."/>
            <person name="Martinez E."/>
            <person name="Mathew T."/>
            <person name="Mercado I.C."/>
            <person name="Mercado C."/>
            <person name="Meyer B."/>
            <person name="Montgomery K."/>
            <person name="Morgan M.B."/>
            <person name="Munidasa M."/>
            <person name="Nazareth L.V."/>
            <person name="Nelson J."/>
            <person name="Ng B.M."/>
            <person name="Nguyen N.B."/>
            <person name="Nguyen P.Q."/>
            <person name="Nguyen T."/>
            <person name="Obregon M."/>
            <person name="Okwuonu G.O."/>
            <person name="Onwere C.G."/>
            <person name="Orozco G."/>
            <person name="Parra A."/>
            <person name="Patel S."/>
            <person name="Patil S."/>
            <person name="Perez A."/>
            <person name="Perez Y."/>
            <person name="Pham C."/>
            <person name="Primus E.L."/>
            <person name="Pu L.-L."/>
            <person name="Puazo M."/>
            <person name="Qin X."/>
            <person name="Quiroz J.B."/>
            <person name="Reese J."/>
            <person name="Richards S."/>
            <person name="Rives C.M."/>
            <person name="Robberts R."/>
            <person name="Ruiz S.J."/>
            <person name="Ruiz M.J."/>
            <person name="Santibanez J."/>
            <person name="Schneider B.W."/>
            <person name="Sisson I."/>
            <person name="Smith M."/>
            <person name="Sodergren E."/>
            <person name="Song X.-Z."/>
            <person name="Song B.B."/>
            <person name="Summersgill H."/>
            <person name="Thelus R."/>
            <person name="Thornton R.D."/>
            <person name="Trejos Z.Y."/>
            <person name="Usmani K."/>
            <person name="Vattathil S."/>
            <person name="Villasana D."/>
            <person name="Walker D.L."/>
            <person name="Wang S."/>
            <person name="Wang K."/>
            <person name="White C.S."/>
            <person name="Williams A.C."/>
            <person name="Williamson J."/>
            <person name="Wilson K."/>
            <person name="Woghiren I.O."/>
            <person name="Woodworth J.R."/>
            <person name="Worley K.C."/>
            <person name="Wright R.A."/>
            <person name="Wu W."/>
            <person name="Young L."/>
            <person name="Zhang L."/>
            <person name="Zhang J."/>
            <person name="Zhu Y."/>
            <person name="Muzny D.M."/>
            <person name="Weinstock G."/>
            <person name="Gibbs R.A."/>
        </authorList>
    </citation>
    <scope>NUCLEOTIDE SEQUENCE [LARGE SCALE GENOMIC DNA]</scope>
    <source>
        <strain evidence="2">LSR1</strain>
    </source>
</reference>
<name>A0A8R2JLQ7_ACYPI</name>
<proteinExistence type="predicted"/>
<protein>
    <submittedName>
        <fullName evidence="1">Uncharacterized protein</fullName>
    </submittedName>
</protein>
<evidence type="ECO:0000313" key="1">
    <source>
        <dbReference type="EnsemblMetazoa" id="XP_029341609.1"/>
    </source>
</evidence>
<dbReference type="EnsemblMetazoa" id="XM_029485749.1">
    <property type="protein sequence ID" value="XP_029341609.1"/>
    <property type="gene ID" value="LOC107884107"/>
</dbReference>
<dbReference type="AlphaFoldDB" id="A0A8R2JLQ7"/>
<keyword evidence="2" id="KW-1185">Reference proteome</keyword>
<evidence type="ECO:0000313" key="2">
    <source>
        <dbReference type="Proteomes" id="UP000007819"/>
    </source>
</evidence>
<sequence length="124" mass="13873">MADFVNVHVGSFVSLHRTMRRHRPRIHPVTPQSMTEFHLQLTGEYAHLSMIQNEPIYSGIVGATLEEGTTLLFILPGTKNLLRTGSTFLLDGTFSSSPSFGNECHQLYIIMSITFNTVSFVCNL</sequence>
<dbReference type="KEGG" id="api:107884107"/>
<dbReference type="Proteomes" id="UP000007819">
    <property type="component" value="Chromosome X"/>
</dbReference>
<reference evidence="1" key="2">
    <citation type="submission" date="2022-06" db="UniProtKB">
        <authorList>
            <consortium name="EnsemblMetazoa"/>
        </authorList>
    </citation>
    <scope>IDENTIFICATION</scope>
</reference>
<dbReference type="RefSeq" id="XP_029341609.1">
    <property type="nucleotide sequence ID" value="XM_029485749.1"/>
</dbReference>
<accession>A0A8R2JLQ7</accession>